<dbReference type="InterPro" id="IPR006224">
    <property type="entry name" value="PsdUridine_synth_RluA-like_CS"/>
</dbReference>
<reference evidence="5 6" key="1">
    <citation type="submission" date="2017-11" db="EMBL/GenBank/DDBJ databases">
        <title>Infants hospitalized years apart are colonized by the same room-sourced microbial strains.</title>
        <authorList>
            <person name="Brooks B."/>
            <person name="Olm M.R."/>
            <person name="Firek B.A."/>
            <person name="Baker R."/>
            <person name="Thomas B.C."/>
            <person name="Morowitz M.J."/>
            <person name="Banfield J.F."/>
        </authorList>
    </citation>
    <scope>NUCLEOTIDE SEQUENCE [LARGE SCALE GENOMIC DNA]</scope>
    <source>
        <strain evidence="5">S2_009_000_R2_76</strain>
    </source>
</reference>
<dbReference type="Proteomes" id="UP000249645">
    <property type="component" value="Unassembled WGS sequence"/>
</dbReference>
<dbReference type="Pfam" id="PF00849">
    <property type="entry name" value="PseudoU_synth_2"/>
    <property type="match status" value="1"/>
</dbReference>
<dbReference type="NCBIfam" id="TIGR00005">
    <property type="entry name" value="rluA_subfam"/>
    <property type="match status" value="1"/>
</dbReference>
<sequence length="236" mass="26735">MKTGLEIVFEDDQIIAVNKPAGVLSIPDRANVQPSLKSELQKKYGDIFVVHRIDKPTSGLIVFAKNAEAHKALSALFLSREMSKKYVALVNGTIYPESGTVDAAIAEHPANNGTMIVHQKGKASITDYQTVEKFPQYSLVEYQIHTGRTHQIRVHTKYLGHAIVGDELYGDGKPLYVSQIRKDFKLSKLSEDEQPILNRLALHSYKMDFVLFDKEYHLEAPLWKDMRATLQQLRKK</sequence>
<dbReference type="InterPro" id="IPR006145">
    <property type="entry name" value="PsdUridine_synth_RsuA/RluA"/>
</dbReference>
<keyword evidence="3" id="KW-0413">Isomerase</keyword>
<dbReference type="InterPro" id="IPR006225">
    <property type="entry name" value="PsdUridine_synth_RluC/D"/>
</dbReference>
<dbReference type="PANTHER" id="PTHR21600:SF89">
    <property type="entry name" value="RIBOSOMAL LARGE SUBUNIT PSEUDOURIDINE SYNTHASE A"/>
    <property type="match status" value="1"/>
</dbReference>
<evidence type="ECO:0000259" key="4">
    <source>
        <dbReference type="Pfam" id="PF00849"/>
    </source>
</evidence>
<organism evidence="5 6">
    <name type="scientific">Pseudopedobacter saltans</name>
    <dbReference type="NCBI Taxonomy" id="151895"/>
    <lineage>
        <taxon>Bacteria</taxon>
        <taxon>Pseudomonadati</taxon>
        <taxon>Bacteroidota</taxon>
        <taxon>Sphingobacteriia</taxon>
        <taxon>Sphingobacteriales</taxon>
        <taxon>Sphingobacteriaceae</taxon>
        <taxon>Pseudopedobacter</taxon>
    </lineage>
</organism>
<evidence type="ECO:0000313" key="6">
    <source>
        <dbReference type="Proteomes" id="UP000249645"/>
    </source>
</evidence>
<dbReference type="PANTHER" id="PTHR21600">
    <property type="entry name" value="MITOCHONDRIAL RNA PSEUDOURIDINE SYNTHASE"/>
    <property type="match status" value="1"/>
</dbReference>
<gene>
    <name evidence="5" type="ORF">DI598_05405</name>
</gene>
<comment type="catalytic activity">
    <reaction evidence="3">
        <text>a uridine in RNA = a pseudouridine in RNA</text>
        <dbReference type="Rhea" id="RHEA:48348"/>
        <dbReference type="Rhea" id="RHEA-COMP:12068"/>
        <dbReference type="Rhea" id="RHEA-COMP:12069"/>
        <dbReference type="ChEBI" id="CHEBI:65314"/>
        <dbReference type="ChEBI" id="CHEBI:65315"/>
    </reaction>
</comment>
<dbReference type="EMBL" id="QFOI01000064">
    <property type="protein sequence ID" value="PZP50526.1"/>
    <property type="molecule type" value="Genomic_DNA"/>
</dbReference>
<dbReference type="GO" id="GO:0009982">
    <property type="term" value="F:pseudouridine synthase activity"/>
    <property type="evidence" value="ECO:0007669"/>
    <property type="project" value="InterPro"/>
</dbReference>
<comment type="caution">
    <text evidence="5">The sequence shown here is derived from an EMBL/GenBank/DDBJ whole genome shotgun (WGS) entry which is preliminary data.</text>
</comment>
<feature type="active site" evidence="2">
    <location>
        <position position="54"/>
    </location>
</feature>
<dbReference type="SUPFAM" id="SSF55120">
    <property type="entry name" value="Pseudouridine synthase"/>
    <property type="match status" value="1"/>
</dbReference>
<dbReference type="CDD" id="cd02869">
    <property type="entry name" value="PseudoU_synth_RluA_like"/>
    <property type="match status" value="1"/>
</dbReference>
<comment type="similarity">
    <text evidence="1 3">Belongs to the pseudouridine synthase RluA family.</text>
</comment>
<evidence type="ECO:0000256" key="3">
    <source>
        <dbReference type="RuleBase" id="RU362028"/>
    </source>
</evidence>
<feature type="domain" description="Pseudouridine synthase RsuA/RluA-like" evidence="4">
    <location>
        <begin position="14"/>
        <end position="156"/>
    </location>
</feature>
<dbReference type="GO" id="GO:0003723">
    <property type="term" value="F:RNA binding"/>
    <property type="evidence" value="ECO:0007669"/>
    <property type="project" value="InterPro"/>
</dbReference>
<dbReference type="PROSITE" id="PS01129">
    <property type="entry name" value="PSI_RLU"/>
    <property type="match status" value="1"/>
</dbReference>
<protein>
    <recommendedName>
        <fullName evidence="3">Pseudouridine synthase</fullName>
        <ecNumber evidence="3">5.4.99.-</ecNumber>
    </recommendedName>
</protein>
<accession>A0A2W5GXH5</accession>
<dbReference type="GO" id="GO:0140098">
    <property type="term" value="F:catalytic activity, acting on RNA"/>
    <property type="evidence" value="ECO:0007669"/>
    <property type="project" value="UniProtKB-ARBA"/>
</dbReference>
<evidence type="ECO:0000313" key="5">
    <source>
        <dbReference type="EMBL" id="PZP50526.1"/>
    </source>
</evidence>
<dbReference type="AlphaFoldDB" id="A0A2W5GXH5"/>
<evidence type="ECO:0000256" key="2">
    <source>
        <dbReference type="PIRSR" id="PIRSR606225-1"/>
    </source>
</evidence>
<dbReference type="GO" id="GO:0000455">
    <property type="term" value="P:enzyme-directed rRNA pseudouridine synthesis"/>
    <property type="evidence" value="ECO:0007669"/>
    <property type="project" value="TreeGrafter"/>
</dbReference>
<dbReference type="EC" id="5.4.99.-" evidence="3"/>
<proteinExistence type="inferred from homology"/>
<evidence type="ECO:0000256" key="1">
    <source>
        <dbReference type="ARBA" id="ARBA00010876"/>
    </source>
</evidence>
<comment type="function">
    <text evidence="3">Responsible for synthesis of pseudouridine from uracil.</text>
</comment>
<dbReference type="Gene3D" id="3.30.2350.10">
    <property type="entry name" value="Pseudouridine synthase"/>
    <property type="match status" value="1"/>
</dbReference>
<name>A0A2W5GXH5_9SPHI</name>
<dbReference type="InterPro" id="IPR050188">
    <property type="entry name" value="RluA_PseudoU_synthase"/>
</dbReference>
<dbReference type="InterPro" id="IPR020103">
    <property type="entry name" value="PsdUridine_synth_cat_dom_sf"/>
</dbReference>